<keyword evidence="4" id="KW-1185">Reference proteome</keyword>
<dbReference type="InterPro" id="IPR042376">
    <property type="entry name" value="MED26"/>
</dbReference>
<dbReference type="GO" id="GO:0016592">
    <property type="term" value="C:mediator complex"/>
    <property type="evidence" value="ECO:0007669"/>
    <property type="project" value="InterPro"/>
</dbReference>
<dbReference type="Gene3D" id="1.20.930.10">
    <property type="entry name" value="Conserved domain common to transcription factors TFIIS, elongin A, CRSP70"/>
    <property type="match status" value="1"/>
</dbReference>
<dbReference type="AlphaFoldDB" id="A0A267E838"/>
<comment type="caution">
    <text evidence="3">The sequence shown here is derived from an EMBL/GenBank/DDBJ whole genome shotgun (WGS) entry which is preliminary data.</text>
</comment>
<dbReference type="GO" id="GO:0003712">
    <property type="term" value="F:transcription coregulator activity"/>
    <property type="evidence" value="ECO:0007669"/>
    <property type="project" value="TreeGrafter"/>
</dbReference>
<dbReference type="InterPro" id="IPR017923">
    <property type="entry name" value="TFIIS_N"/>
</dbReference>
<sequence length="405" mass="42173">MVEDLATIISLINNATDLDKKMVTSAQQLSQAASMLESFPMTRAQLETTRLGKLLNEVRRFTDSTDLQRRLRRLLKGWQPLVSANDPNYSVVVNGNGSNPVPAPPAQVAAVQPAVDEATVPVANAASVDGESGSVGSVGSSASVIVPPPAATPSSASVRIRKRAAANAASGDTASSASAVPAKLAKVRSTAELLTGREGLRLETLARILNNEVPRETDGLAPEQPAARQQQQQQTAGGSTRKRRRVDSPASAASSSAAALASASAAALPPDGESALLHKFLESAVSHPVVEEAAEVAIDHESASYADAVEAGAPVSRPRLLPNFLHDWPALPPLVEASAAADAESETEQATSRSLLDMYSVPLPGSGASVHILPWVDLDGWQRRFFPSDASPDDGKAEAAASSVW</sequence>
<feature type="region of interest" description="Disordered" evidence="1">
    <location>
        <begin position="129"/>
        <end position="158"/>
    </location>
</feature>
<evidence type="ECO:0000259" key="2">
    <source>
        <dbReference type="Pfam" id="PF08711"/>
    </source>
</evidence>
<dbReference type="PANTHER" id="PTHR15201:SF1">
    <property type="entry name" value="MEDIATOR OF RNA POLYMERASE II TRANSCRIPTION SUBUNIT 26"/>
    <property type="match status" value="1"/>
</dbReference>
<dbReference type="InterPro" id="IPR035441">
    <property type="entry name" value="TFIIS/LEDGF_dom_sf"/>
</dbReference>
<reference evidence="3 4" key="1">
    <citation type="submission" date="2017-06" db="EMBL/GenBank/DDBJ databases">
        <title>A platform for efficient transgenesis in Macrostomum lignano, a flatworm model organism for stem cell research.</title>
        <authorList>
            <person name="Berezikov E."/>
        </authorList>
    </citation>
    <scope>NUCLEOTIDE SEQUENCE [LARGE SCALE GENOMIC DNA]</scope>
    <source>
        <strain evidence="3">DV1</strain>
        <tissue evidence="3">Whole organism</tissue>
    </source>
</reference>
<evidence type="ECO:0000256" key="1">
    <source>
        <dbReference type="SAM" id="MobiDB-lite"/>
    </source>
</evidence>
<feature type="region of interest" description="Disordered" evidence="1">
    <location>
        <begin position="216"/>
        <end position="254"/>
    </location>
</feature>
<protein>
    <recommendedName>
        <fullName evidence="2">TFIIS N-terminal domain-containing protein</fullName>
    </recommendedName>
</protein>
<name>A0A267E838_9PLAT</name>
<feature type="compositionally biased region" description="Low complexity" evidence="1">
    <location>
        <begin position="129"/>
        <end position="145"/>
    </location>
</feature>
<feature type="domain" description="TFIIS N-terminal" evidence="2">
    <location>
        <begin position="35"/>
        <end position="79"/>
    </location>
</feature>
<evidence type="ECO:0000313" key="4">
    <source>
        <dbReference type="Proteomes" id="UP000215902"/>
    </source>
</evidence>
<accession>A0A267E838</accession>
<dbReference type="STRING" id="282301.A0A267E838"/>
<dbReference type="Proteomes" id="UP000215902">
    <property type="component" value="Unassembled WGS sequence"/>
</dbReference>
<dbReference type="SUPFAM" id="SSF47676">
    <property type="entry name" value="Conserved domain common to transcription factors TFIIS, elongin A, CRSP70"/>
    <property type="match status" value="1"/>
</dbReference>
<evidence type="ECO:0000313" key="3">
    <source>
        <dbReference type="EMBL" id="PAA57044.1"/>
    </source>
</evidence>
<organism evidence="3 4">
    <name type="scientific">Macrostomum lignano</name>
    <dbReference type="NCBI Taxonomy" id="282301"/>
    <lineage>
        <taxon>Eukaryota</taxon>
        <taxon>Metazoa</taxon>
        <taxon>Spiralia</taxon>
        <taxon>Lophotrochozoa</taxon>
        <taxon>Platyhelminthes</taxon>
        <taxon>Rhabditophora</taxon>
        <taxon>Macrostomorpha</taxon>
        <taxon>Macrostomida</taxon>
        <taxon>Macrostomidae</taxon>
        <taxon>Macrostomum</taxon>
    </lineage>
</organism>
<dbReference type="EMBL" id="NIVC01002541">
    <property type="protein sequence ID" value="PAA57044.1"/>
    <property type="molecule type" value="Genomic_DNA"/>
</dbReference>
<proteinExistence type="predicted"/>
<dbReference type="Pfam" id="PF08711">
    <property type="entry name" value="Med26"/>
    <property type="match status" value="1"/>
</dbReference>
<dbReference type="PANTHER" id="PTHR15201">
    <property type="entry name" value="CRSP70"/>
    <property type="match status" value="1"/>
</dbReference>
<gene>
    <name evidence="3" type="ORF">BOX15_Mlig029983g1</name>
</gene>
<dbReference type="OrthoDB" id="550309at2759"/>
<dbReference type="GO" id="GO:0070847">
    <property type="term" value="C:core mediator complex"/>
    <property type="evidence" value="ECO:0007669"/>
    <property type="project" value="TreeGrafter"/>
</dbReference>
<dbReference type="GO" id="GO:0006357">
    <property type="term" value="P:regulation of transcription by RNA polymerase II"/>
    <property type="evidence" value="ECO:0007669"/>
    <property type="project" value="InterPro"/>
</dbReference>
<dbReference type="GO" id="GO:0010628">
    <property type="term" value="P:positive regulation of gene expression"/>
    <property type="evidence" value="ECO:0007669"/>
    <property type="project" value="TreeGrafter"/>
</dbReference>